<evidence type="ECO:0000256" key="2">
    <source>
        <dbReference type="ARBA" id="ARBA00022884"/>
    </source>
</evidence>
<evidence type="ECO:0000313" key="7">
    <source>
        <dbReference type="EMBL" id="KAJ8445719.1"/>
    </source>
</evidence>
<dbReference type="SMART" id="SM00456">
    <property type="entry name" value="WW"/>
    <property type="match status" value="1"/>
</dbReference>
<feature type="compositionally biased region" description="Polar residues" evidence="4">
    <location>
        <begin position="630"/>
        <end position="659"/>
    </location>
</feature>
<dbReference type="AlphaFoldDB" id="A0A9Q1KMV6"/>
<reference evidence="7" key="1">
    <citation type="submission" date="2022-04" db="EMBL/GenBank/DDBJ databases">
        <title>Carnegiea gigantea Genome sequencing and assembly v2.</title>
        <authorList>
            <person name="Copetti D."/>
            <person name="Sanderson M.J."/>
            <person name="Burquez A."/>
            <person name="Wojciechowski M.F."/>
        </authorList>
    </citation>
    <scope>NUCLEOTIDE SEQUENCE</scope>
    <source>
        <strain evidence="7">SGP5-SGP5p</strain>
        <tissue evidence="7">Aerial part</tissue>
    </source>
</reference>
<dbReference type="GO" id="GO:0003723">
    <property type="term" value="F:RNA binding"/>
    <property type="evidence" value="ECO:0007669"/>
    <property type="project" value="UniProtKB-UniRule"/>
</dbReference>
<dbReference type="Proteomes" id="UP001153076">
    <property type="component" value="Unassembled WGS sequence"/>
</dbReference>
<dbReference type="PROSITE" id="PS50102">
    <property type="entry name" value="RRM"/>
    <property type="match status" value="2"/>
</dbReference>
<feature type="domain" description="RRM" evidence="6">
    <location>
        <begin position="273"/>
        <end position="374"/>
    </location>
</feature>
<evidence type="ECO:0000256" key="3">
    <source>
        <dbReference type="PROSITE-ProRule" id="PRU00176"/>
    </source>
</evidence>
<dbReference type="SUPFAM" id="SSF54928">
    <property type="entry name" value="RNA-binding domain, RBD"/>
    <property type="match status" value="2"/>
</dbReference>
<evidence type="ECO:0000313" key="8">
    <source>
        <dbReference type="Proteomes" id="UP001153076"/>
    </source>
</evidence>
<evidence type="ECO:0008006" key="9">
    <source>
        <dbReference type="Google" id="ProtNLM"/>
    </source>
</evidence>
<dbReference type="Pfam" id="PF00397">
    <property type="entry name" value="WW"/>
    <property type="match status" value="1"/>
</dbReference>
<feature type="compositionally biased region" description="Polar residues" evidence="4">
    <location>
        <begin position="536"/>
        <end position="561"/>
    </location>
</feature>
<comment type="caution">
    <text evidence="7">The sequence shown here is derived from an EMBL/GenBank/DDBJ whole genome shotgun (WGS) entry which is preliminary data.</text>
</comment>
<feature type="compositionally biased region" description="Basic and acidic residues" evidence="4">
    <location>
        <begin position="372"/>
        <end position="381"/>
    </location>
</feature>
<dbReference type="PANTHER" id="PTHR24012">
    <property type="entry name" value="RNA BINDING PROTEIN"/>
    <property type="match status" value="1"/>
</dbReference>
<feature type="compositionally biased region" description="Basic and acidic residues" evidence="4">
    <location>
        <begin position="140"/>
        <end position="150"/>
    </location>
</feature>
<evidence type="ECO:0000259" key="5">
    <source>
        <dbReference type="PROSITE" id="PS50020"/>
    </source>
</evidence>
<feature type="region of interest" description="Disordered" evidence="4">
    <location>
        <begin position="372"/>
        <end position="458"/>
    </location>
</feature>
<feature type="compositionally biased region" description="Basic and acidic residues" evidence="4">
    <location>
        <begin position="1"/>
        <end position="31"/>
    </location>
</feature>
<dbReference type="OrthoDB" id="410044at2759"/>
<gene>
    <name evidence="7" type="ORF">Cgig2_026046</name>
</gene>
<dbReference type="PROSITE" id="PS01159">
    <property type="entry name" value="WW_DOMAIN_1"/>
    <property type="match status" value="1"/>
</dbReference>
<feature type="region of interest" description="Disordered" evidence="4">
    <location>
        <begin position="1"/>
        <end position="150"/>
    </location>
</feature>
<dbReference type="InterPro" id="IPR001202">
    <property type="entry name" value="WW_dom"/>
</dbReference>
<proteinExistence type="predicted"/>
<dbReference type="CDD" id="cd00201">
    <property type="entry name" value="WW"/>
    <property type="match status" value="1"/>
</dbReference>
<feature type="domain" description="WW" evidence="5">
    <location>
        <begin position="772"/>
        <end position="805"/>
    </location>
</feature>
<feature type="compositionally biased region" description="Polar residues" evidence="4">
    <location>
        <begin position="436"/>
        <end position="447"/>
    </location>
</feature>
<evidence type="ECO:0000256" key="1">
    <source>
        <dbReference type="ARBA" id="ARBA00022737"/>
    </source>
</evidence>
<feature type="compositionally biased region" description="Basic and acidic residues" evidence="4">
    <location>
        <begin position="74"/>
        <end position="84"/>
    </location>
</feature>
<keyword evidence="2 3" id="KW-0694">RNA-binding</keyword>
<feature type="compositionally biased region" description="Polar residues" evidence="4">
    <location>
        <begin position="584"/>
        <end position="614"/>
    </location>
</feature>
<dbReference type="InterPro" id="IPR012677">
    <property type="entry name" value="Nucleotide-bd_a/b_plait_sf"/>
</dbReference>
<name>A0A9Q1KMV6_9CARY</name>
<sequence length="915" mass="99104">MERYRGDRDRDRDRDRERDRSRERDRDRDRYGGGPDFPHQTRRPSLFSDGPPVDQRRSPGNYRGGFSGPGGGRRAFESPSRHSPADAGASAGFPPVGGGPPGGFRPLGGGVGGGFGNDFQAPPPPLSGQKRGFPFSGRGDSPEHYDGRSDAPSRNFVKLFVGSVPRTATEEDIRPLFEGQGKVLEVALIKDKRTGQQQGCCFVKYATSEEADRAIRALHNQYTLPGVSSLLLEQSGMLDSINHSSLYFQGVGPIQVRYADGERERLGNGAVEYKLFVGSLNKFATEKEVEEIFAPYGRVEDVYLMRDERKQSRVTLSMFQDNVILVTDNWLTCEGCGFVKFSNKDSALAAINALNGTYMMRGCDQPLIVRFADPKRPKPGEQRTGPASGGPGFGPVPPAAIRPAPGPNYPGSLGARGPPGAWQPMSPQNLIPPPNTSGVHGFSNQFPPRSGDAPISATAVPNNTGAVEHGCYVETVLRPDVRSVFLPLLSLWSVEFRAGASRSWEVQNWCTRTGSVVGHLGPQGNAADGSGPGAVSATSTSPQNFNQSYPQPPASGQQISPLQKPLPSPQHFPSSLPQHHGPGSYSQAQVTQASMRPVNQSQTAGQAQYSQAFPSQHVPGLTGPLPSAQYPVQQSALSGVGQQNRPSMNVQGHTTSSLANPHLPGPAQQQPLPFQQSPSQLAQMLSQQTQTLQASFQSSQQAFSQLQQQVQMMQPSNHNQPLQQNYQALKHQSQWAGVTPSTAGNTPTIASKSDVPSTSSAPVGLLGAATPAPVKCNWTEHMSPDGYKYYHNSATGESTWIKPEELTLYEQQQQKVSVQQPQNQPSLQAFPTQRVTQSTQSQPPQVQTQFRQTEQFQHPPVSSMYQAPRGVTNQTVQEAVYTQLQTPTNSVIDPARFQQGFQASQDWAWKSNSGG</sequence>
<accession>A0A9Q1KMV6</accession>
<dbReference type="InterPro" id="IPR035979">
    <property type="entry name" value="RBD_domain_sf"/>
</dbReference>
<dbReference type="Pfam" id="PF00076">
    <property type="entry name" value="RRM_1"/>
    <property type="match status" value="3"/>
</dbReference>
<dbReference type="PROSITE" id="PS50020">
    <property type="entry name" value="WW_DOMAIN_2"/>
    <property type="match status" value="1"/>
</dbReference>
<feature type="region of interest" description="Disordered" evidence="4">
    <location>
        <begin position="520"/>
        <end position="686"/>
    </location>
</feature>
<dbReference type="SMART" id="SM00360">
    <property type="entry name" value="RRM"/>
    <property type="match status" value="2"/>
</dbReference>
<dbReference type="InterPro" id="IPR036020">
    <property type="entry name" value="WW_dom_sf"/>
</dbReference>
<dbReference type="EMBL" id="JAKOGI010000072">
    <property type="protein sequence ID" value="KAJ8445719.1"/>
    <property type="molecule type" value="Genomic_DNA"/>
</dbReference>
<organism evidence="7 8">
    <name type="scientific">Carnegiea gigantea</name>
    <dbReference type="NCBI Taxonomy" id="171969"/>
    <lineage>
        <taxon>Eukaryota</taxon>
        <taxon>Viridiplantae</taxon>
        <taxon>Streptophyta</taxon>
        <taxon>Embryophyta</taxon>
        <taxon>Tracheophyta</taxon>
        <taxon>Spermatophyta</taxon>
        <taxon>Magnoliopsida</taxon>
        <taxon>eudicotyledons</taxon>
        <taxon>Gunneridae</taxon>
        <taxon>Pentapetalae</taxon>
        <taxon>Caryophyllales</taxon>
        <taxon>Cactineae</taxon>
        <taxon>Cactaceae</taxon>
        <taxon>Cactoideae</taxon>
        <taxon>Echinocereeae</taxon>
        <taxon>Carnegiea</taxon>
    </lineage>
</organism>
<dbReference type="Gene3D" id="2.20.70.10">
    <property type="match status" value="1"/>
</dbReference>
<protein>
    <recommendedName>
        <fullName evidence="9">Flowering time control protein FCA</fullName>
    </recommendedName>
</protein>
<feature type="compositionally biased region" description="Low complexity" evidence="4">
    <location>
        <begin position="666"/>
        <end position="686"/>
    </location>
</feature>
<evidence type="ECO:0000256" key="4">
    <source>
        <dbReference type="SAM" id="MobiDB-lite"/>
    </source>
</evidence>
<feature type="compositionally biased region" description="Gly residues" evidence="4">
    <location>
        <begin position="62"/>
        <end position="73"/>
    </location>
</feature>
<feature type="compositionally biased region" description="Pro residues" evidence="4">
    <location>
        <begin position="394"/>
        <end position="408"/>
    </location>
</feature>
<dbReference type="Gene3D" id="3.30.70.330">
    <property type="match status" value="2"/>
</dbReference>
<dbReference type="InterPro" id="IPR000504">
    <property type="entry name" value="RRM_dom"/>
</dbReference>
<feature type="compositionally biased region" description="Gly residues" evidence="4">
    <location>
        <begin position="95"/>
        <end position="116"/>
    </location>
</feature>
<keyword evidence="1" id="KW-0677">Repeat</keyword>
<evidence type="ECO:0000259" key="6">
    <source>
        <dbReference type="PROSITE" id="PS50102"/>
    </source>
</evidence>
<feature type="domain" description="RRM" evidence="6">
    <location>
        <begin position="157"/>
        <end position="261"/>
    </location>
</feature>
<dbReference type="SUPFAM" id="SSF51045">
    <property type="entry name" value="WW domain"/>
    <property type="match status" value="1"/>
</dbReference>
<keyword evidence="8" id="KW-1185">Reference proteome</keyword>